<dbReference type="PANTHER" id="PTHR15615:SF108">
    <property type="entry name" value="PROTEIN CNPPD1"/>
    <property type="match status" value="1"/>
</dbReference>
<evidence type="ECO:0008006" key="3">
    <source>
        <dbReference type="Google" id="ProtNLM"/>
    </source>
</evidence>
<keyword evidence="2" id="KW-1185">Reference proteome</keyword>
<evidence type="ECO:0000313" key="1">
    <source>
        <dbReference type="EMBL" id="KAJ3204558.1"/>
    </source>
</evidence>
<protein>
    <recommendedName>
        <fullName evidence="3">Cyclin N-terminal domain-containing protein</fullName>
    </recommendedName>
</protein>
<dbReference type="Gene3D" id="1.10.472.10">
    <property type="entry name" value="Cyclin-like"/>
    <property type="match status" value="1"/>
</dbReference>
<gene>
    <name evidence="1" type="ORF">HK099_001091</name>
</gene>
<dbReference type="GO" id="GO:0000307">
    <property type="term" value="C:cyclin-dependent protein kinase holoenzyme complex"/>
    <property type="evidence" value="ECO:0007669"/>
    <property type="project" value="TreeGrafter"/>
</dbReference>
<dbReference type="GO" id="GO:0005634">
    <property type="term" value="C:nucleus"/>
    <property type="evidence" value="ECO:0007669"/>
    <property type="project" value="TreeGrafter"/>
</dbReference>
<comment type="caution">
    <text evidence="1">The sequence shown here is derived from an EMBL/GenBank/DDBJ whole genome shotgun (WGS) entry which is preliminary data.</text>
</comment>
<accession>A0AAD5XSI6</accession>
<dbReference type="GO" id="GO:0019901">
    <property type="term" value="F:protein kinase binding"/>
    <property type="evidence" value="ECO:0007669"/>
    <property type="project" value="InterPro"/>
</dbReference>
<dbReference type="Proteomes" id="UP001211065">
    <property type="component" value="Unassembled WGS sequence"/>
</dbReference>
<organism evidence="1 2">
    <name type="scientific">Clydaea vesicula</name>
    <dbReference type="NCBI Taxonomy" id="447962"/>
    <lineage>
        <taxon>Eukaryota</taxon>
        <taxon>Fungi</taxon>
        <taxon>Fungi incertae sedis</taxon>
        <taxon>Chytridiomycota</taxon>
        <taxon>Chytridiomycota incertae sedis</taxon>
        <taxon>Chytridiomycetes</taxon>
        <taxon>Lobulomycetales</taxon>
        <taxon>Lobulomycetaceae</taxon>
        <taxon>Clydaea</taxon>
    </lineage>
</organism>
<evidence type="ECO:0000313" key="2">
    <source>
        <dbReference type="Proteomes" id="UP001211065"/>
    </source>
</evidence>
<dbReference type="CDD" id="cd20557">
    <property type="entry name" value="CYCLIN_ScPCL1-like"/>
    <property type="match status" value="1"/>
</dbReference>
<dbReference type="GO" id="GO:0016538">
    <property type="term" value="F:cyclin-dependent protein serine/threonine kinase regulator activity"/>
    <property type="evidence" value="ECO:0007669"/>
    <property type="project" value="TreeGrafter"/>
</dbReference>
<name>A0AAD5XSI6_9FUNG</name>
<dbReference type="InterPro" id="IPR013922">
    <property type="entry name" value="Cyclin_PHO80-like"/>
</dbReference>
<dbReference type="PANTHER" id="PTHR15615">
    <property type="match status" value="1"/>
</dbReference>
<sequence length="184" mass="20820">MFAGIQSLDISSEKTRLLLTHIVSNVILGLYPHHKATQQEQLKIKTFYLTILKSFPTRISVHATLIALLYIKRLTDSMQIKLHPDSVLSVIVVAFILADINVNDSEIPTHIWSQVSGLSKVEIVLMKREFLNSIGYQLHVSAEQYAYWIKCIASYMKPLNTLAKPSNLPSSFNNNNTSYNNMIS</sequence>
<proteinExistence type="predicted"/>
<dbReference type="AlphaFoldDB" id="A0AAD5XSI6"/>
<reference evidence="1" key="1">
    <citation type="submission" date="2020-05" db="EMBL/GenBank/DDBJ databases">
        <title>Phylogenomic resolution of chytrid fungi.</title>
        <authorList>
            <person name="Stajich J.E."/>
            <person name="Amses K."/>
            <person name="Simmons R."/>
            <person name="Seto K."/>
            <person name="Myers J."/>
            <person name="Bonds A."/>
            <person name="Quandt C.A."/>
            <person name="Barry K."/>
            <person name="Liu P."/>
            <person name="Grigoriev I."/>
            <person name="Longcore J.E."/>
            <person name="James T.Y."/>
        </authorList>
    </citation>
    <scope>NUCLEOTIDE SEQUENCE</scope>
    <source>
        <strain evidence="1">JEL0476</strain>
    </source>
</reference>
<dbReference type="EMBL" id="JADGJW010001287">
    <property type="protein sequence ID" value="KAJ3204558.1"/>
    <property type="molecule type" value="Genomic_DNA"/>
</dbReference>
<feature type="non-terminal residue" evidence="1">
    <location>
        <position position="184"/>
    </location>
</feature>